<feature type="compositionally biased region" description="Acidic residues" evidence="1">
    <location>
        <begin position="71"/>
        <end position="85"/>
    </location>
</feature>
<evidence type="ECO:0000313" key="3">
    <source>
        <dbReference type="Proteomes" id="UP001211907"/>
    </source>
</evidence>
<organism evidence="2 3">
    <name type="scientific">Physocladia obscura</name>
    <dbReference type="NCBI Taxonomy" id="109957"/>
    <lineage>
        <taxon>Eukaryota</taxon>
        <taxon>Fungi</taxon>
        <taxon>Fungi incertae sedis</taxon>
        <taxon>Chytridiomycota</taxon>
        <taxon>Chytridiomycota incertae sedis</taxon>
        <taxon>Chytridiomycetes</taxon>
        <taxon>Chytridiales</taxon>
        <taxon>Chytriomycetaceae</taxon>
        <taxon>Physocladia</taxon>
    </lineage>
</organism>
<comment type="caution">
    <text evidence="2">The sequence shown here is derived from an EMBL/GenBank/DDBJ whole genome shotgun (WGS) entry which is preliminary data.</text>
</comment>
<gene>
    <name evidence="2" type="ORF">HK100_005117</name>
</gene>
<name>A0AAD5SSX0_9FUNG</name>
<keyword evidence="3" id="KW-1185">Reference proteome</keyword>
<reference evidence="2" key="1">
    <citation type="submission" date="2020-05" db="EMBL/GenBank/DDBJ databases">
        <title>Phylogenomic resolution of chytrid fungi.</title>
        <authorList>
            <person name="Stajich J.E."/>
            <person name="Amses K."/>
            <person name="Simmons R."/>
            <person name="Seto K."/>
            <person name="Myers J."/>
            <person name="Bonds A."/>
            <person name="Quandt C.A."/>
            <person name="Barry K."/>
            <person name="Liu P."/>
            <person name="Grigoriev I."/>
            <person name="Longcore J.E."/>
            <person name="James T.Y."/>
        </authorList>
    </citation>
    <scope>NUCLEOTIDE SEQUENCE</scope>
    <source>
        <strain evidence="2">JEL0513</strain>
    </source>
</reference>
<protein>
    <submittedName>
        <fullName evidence="2">Uncharacterized protein</fullName>
    </submittedName>
</protein>
<proteinExistence type="predicted"/>
<dbReference type="EMBL" id="JADGJH010002428">
    <property type="protein sequence ID" value="KAJ3098355.1"/>
    <property type="molecule type" value="Genomic_DNA"/>
</dbReference>
<feature type="non-terminal residue" evidence="2">
    <location>
        <position position="211"/>
    </location>
</feature>
<accession>A0AAD5SSX0</accession>
<dbReference type="Proteomes" id="UP001211907">
    <property type="component" value="Unassembled WGS sequence"/>
</dbReference>
<evidence type="ECO:0000256" key="1">
    <source>
        <dbReference type="SAM" id="MobiDB-lite"/>
    </source>
</evidence>
<evidence type="ECO:0000313" key="2">
    <source>
        <dbReference type="EMBL" id="KAJ3098355.1"/>
    </source>
</evidence>
<sequence>LTLLKIYNLQEFLSLLDYYVLQRKVLVDSTNALIGPVHQLATQEFVHDLKRHRGVSEVGTAVDKKRLKESENDENGDEEEYEEELLDKRAPNGDKLSTQSGIQRAKALENEDRLYQDTQCEQFISEASPSIPEANPKSLFDSESKRVFEKKYNAMVNSNKLMLKSGKYAEDVMFQHALKFQYIHFIFCPDDENSTKPFTQLELDELNESQF</sequence>
<feature type="region of interest" description="Disordered" evidence="1">
    <location>
        <begin position="61"/>
        <end position="101"/>
    </location>
</feature>
<dbReference type="AlphaFoldDB" id="A0AAD5SSX0"/>